<dbReference type="InterPro" id="IPR005338">
    <property type="entry name" value="Anhydro_N_Ac-Mur_kinase"/>
</dbReference>
<proteinExistence type="predicted"/>
<dbReference type="GO" id="GO:0005524">
    <property type="term" value="F:ATP binding"/>
    <property type="evidence" value="ECO:0007669"/>
    <property type="project" value="InterPro"/>
</dbReference>
<sequence length="376" mass="41208">MENISNTVYRVLGLMSGTSLDGLDMALCEFRKGDQGWSYEILAADTAEYDPKFRRMLADLPSQTAEGLAMANVRVGERFGRLAKDFLKRTRKTADFVASHGHTVFHQPDKGLTLQVGAGYPLMVESGLSVMNDFRSLDVALGGQGAPLVPIGDRLLFGKYDFRLNIGGIANVSYEDKEGVTKAFDLVYANMVLNMLAQRQGMEFDRDAVLATQGERIPDLEAKLRKWSFLDEPAPKSLGFERISKELFPLFSDKYKTEDLLRTATEHVSEVLANSITELAKASEKGNATVLVTGGGARNPLLMERLNELLPASIGTVPERGEIIDFKEALIFAFMGALAVSKEVNVLSSVTGAQQNSVSGVMYDIKSLVNNDYISV</sequence>
<keyword evidence="2" id="KW-1185">Reference proteome</keyword>
<dbReference type="Proteomes" id="UP001348817">
    <property type="component" value="Chromosome"/>
</dbReference>
<dbReference type="GO" id="GO:0009254">
    <property type="term" value="P:peptidoglycan turnover"/>
    <property type="evidence" value="ECO:0007669"/>
    <property type="project" value="InterPro"/>
</dbReference>
<dbReference type="PANTHER" id="PTHR30605">
    <property type="entry name" value="ANHYDRO-N-ACETYLMURAMIC ACID KINASE"/>
    <property type="match status" value="1"/>
</dbReference>
<name>A0AAU9CR37_9BACT</name>
<dbReference type="EMBL" id="AP025314">
    <property type="protein sequence ID" value="BDD07837.1"/>
    <property type="molecule type" value="Genomic_DNA"/>
</dbReference>
<evidence type="ECO:0000313" key="1">
    <source>
        <dbReference type="EMBL" id="BDD07837.1"/>
    </source>
</evidence>
<dbReference type="PANTHER" id="PTHR30605:SF0">
    <property type="entry name" value="ANHYDRO-N-ACETYLMURAMIC ACID KINASE"/>
    <property type="match status" value="1"/>
</dbReference>
<reference evidence="1 2" key="1">
    <citation type="submission" date="2021-12" db="EMBL/GenBank/DDBJ databases">
        <title>Genome sequencing of bacteria with rrn-lacking chromosome and rrn-plasmid.</title>
        <authorList>
            <person name="Anda M."/>
            <person name="Iwasaki W."/>
        </authorList>
    </citation>
    <scope>NUCLEOTIDE SEQUENCE [LARGE SCALE GENOMIC DNA]</scope>
    <source>
        <strain evidence="1 2">DSM 100852</strain>
    </source>
</reference>
<protein>
    <submittedName>
        <fullName evidence="1">Anhydro-N-acetylmuramic acid kinase</fullName>
    </submittedName>
</protein>
<dbReference type="GO" id="GO:0016301">
    <property type="term" value="F:kinase activity"/>
    <property type="evidence" value="ECO:0007669"/>
    <property type="project" value="UniProtKB-KW"/>
</dbReference>
<dbReference type="Gene3D" id="3.30.420.40">
    <property type="match status" value="2"/>
</dbReference>
<dbReference type="GO" id="GO:0016773">
    <property type="term" value="F:phosphotransferase activity, alcohol group as acceptor"/>
    <property type="evidence" value="ECO:0007669"/>
    <property type="project" value="InterPro"/>
</dbReference>
<keyword evidence="1" id="KW-0418">Kinase</keyword>
<dbReference type="GO" id="GO:0006040">
    <property type="term" value="P:amino sugar metabolic process"/>
    <property type="evidence" value="ECO:0007669"/>
    <property type="project" value="InterPro"/>
</dbReference>
<dbReference type="InterPro" id="IPR043129">
    <property type="entry name" value="ATPase_NBD"/>
</dbReference>
<keyword evidence="1" id="KW-0808">Transferase</keyword>
<dbReference type="KEGG" id="fax:FUAX_02690"/>
<accession>A0AAU9CR37</accession>
<dbReference type="RefSeq" id="WP_338393136.1">
    <property type="nucleotide sequence ID" value="NZ_AP025314.1"/>
</dbReference>
<dbReference type="Pfam" id="PF03702">
    <property type="entry name" value="AnmK"/>
    <property type="match status" value="1"/>
</dbReference>
<evidence type="ECO:0000313" key="2">
    <source>
        <dbReference type="Proteomes" id="UP001348817"/>
    </source>
</evidence>
<gene>
    <name evidence="1" type="ORF">FUAX_02690</name>
</gene>
<organism evidence="1 2">
    <name type="scientific">Fulvitalea axinellae</name>
    <dbReference type="NCBI Taxonomy" id="1182444"/>
    <lineage>
        <taxon>Bacteria</taxon>
        <taxon>Pseudomonadati</taxon>
        <taxon>Bacteroidota</taxon>
        <taxon>Cytophagia</taxon>
        <taxon>Cytophagales</taxon>
        <taxon>Persicobacteraceae</taxon>
        <taxon>Fulvitalea</taxon>
    </lineage>
</organism>
<dbReference type="SUPFAM" id="SSF53067">
    <property type="entry name" value="Actin-like ATPase domain"/>
    <property type="match status" value="1"/>
</dbReference>
<dbReference type="AlphaFoldDB" id="A0AAU9CR37"/>